<dbReference type="EMBL" id="CAJFCW020000003">
    <property type="protein sequence ID" value="CAG9100576.1"/>
    <property type="molecule type" value="Genomic_DNA"/>
</dbReference>
<accession>A0A811KAZ2</accession>
<feature type="domain" description="GST N-terminal" evidence="1">
    <location>
        <begin position="2"/>
        <end position="80"/>
    </location>
</feature>
<dbReference type="PROSITE" id="PS50404">
    <property type="entry name" value="GST_NTER"/>
    <property type="match status" value="1"/>
</dbReference>
<dbReference type="InterPro" id="IPR036249">
    <property type="entry name" value="Thioredoxin-like_sf"/>
</dbReference>
<dbReference type="AlphaFoldDB" id="A0A811KAZ2"/>
<dbReference type="PROSITE" id="PS50405">
    <property type="entry name" value="GST_CTER"/>
    <property type="match status" value="1"/>
</dbReference>
<evidence type="ECO:0008006" key="5">
    <source>
        <dbReference type="Google" id="ProtNLM"/>
    </source>
</evidence>
<dbReference type="InterPro" id="IPR004045">
    <property type="entry name" value="Glutathione_S-Trfase_N"/>
</dbReference>
<dbReference type="InterPro" id="IPR050213">
    <property type="entry name" value="GST_superfamily"/>
</dbReference>
<evidence type="ECO:0000313" key="3">
    <source>
        <dbReference type="EMBL" id="CAD5213291.1"/>
    </source>
</evidence>
<dbReference type="Gene3D" id="3.40.30.10">
    <property type="entry name" value="Glutaredoxin"/>
    <property type="match status" value="1"/>
</dbReference>
<evidence type="ECO:0000313" key="4">
    <source>
        <dbReference type="Proteomes" id="UP000614601"/>
    </source>
</evidence>
<sequence length="210" mass="24906">MVKYELRYVNLNGKAEAIRLLFEYANVSYVDKREDYLEYTKIKLDPPLPRMPYLTVDGKLEICYTSCVLEYLGDVFGLNLHTVEERALARVWGVRLNDYINELKPLYYAKLYSEQQHNLENAISTTYEKVMMQDFCVLMETQIKLNGSGFIVGKKLSWIDFYVAHFVDMNMKLVQNADYSRFPYILKHKNMFFKLPQLTNYLKNRVQEIL</sequence>
<dbReference type="Pfam" id="PF14497">
    <property type="entry name" value="GST_C_3"/>
    <property type="match status" value="1"/>
</dbReference>
<feature type="domain" description="GST C-terminal" evidence="2">
    <location>
        <begin position="82"/>
        <end position="210"/>
    </location>
</feature>
<gene>
    <name evidence="3" type="ORF">BOKJ2_LOCUS5019</name>
</gene>
<dbReference type="GO" id="GO:0006749">
    <property type="term" value="P:glutathione metabolic process"/>
    <property type="evidence" value="ECO:0007669"/>
    <property type="project" value="TreeGrafter"/>
</dbReference>
<evidence type="ECO:0000259" key="1">
    <source>
        <dbReference type="PROSITE" id="PS50404"/>
    </source>
</evidence>
<dbReference type="InterPro" id="IPR010987">
    <property type="entry name" value="Glutathione-S-Trfase_C-like"/>
</dbReference>
<protein>
    <recommendedName>
        <fullName evidence="5">Glutathione S-transferase</fullName>
    </recommendedName>
</protein>
<reference evidence="3" key="1">
    <citation type="submission" date="2020-09" db="EMBL/GenBank/DDBJ databases">
        <authorList>
            <person name="Kikuchi T."/>
        </authorList>
    </citation>
    <scope>NUCLEOTIDE SEQUENCE</scope>
    <source>
        <strain evidence="3">SH1</strain>
    </source>
</reference>
<dbReference type="Gene3D" id="1.20.1050.10">
    <property type="match status" value="1"/>
</dbReference>
<organism evidence="3 4">
    <name type="scientific">Bursaphelenchus okinawaensis</name>
    <dbReference type="NCBI Taxonomy" id="465554"/>
    <lineage>
        <taxon>Eukaryota</taxon>
        <taxon>Metazoa</taxon>
        <taxon>Ecdysozoa</taxon>
        <taxon>Nematoda</taxon>
        <taxon>Chromadorea</taxon>
        <taxon>Rhabditida</taxon>
        <taxon>Tylenchina</taxon>
        <taxon>Tylenchomorpha</taxon>
        <taxon>Aphelenchoidea</taxon>
        <taxon>Aphelenchoididae</taxon>
        <taxon>Bursaphelenchus</taxon>
    </lineage>
</organism>
<dbReference type="EMBL" id="CAJFDH010000003">
    <property type="protein sequence ID" value="CAD5213291.1"/>
    <property type="molecule type" value="Genomic_DNA"/>
</dbReference>
<dbReference type="SUPFAM" id="SSF52833">
    <property type="entry name" value="Thioredoxin-like"/>
    <property type="match status" value="1"/>
</dbReference>
<evidence type="ECO:0000259" key="2">
    <source>
        <dbReference type="PROSITE" id="PS50405"/>
    </source>
</evidence>
<dbReference type="InterPro" id="IPR036282">
    <property type="entry name" value="Glutathione-S-Trfase_C_sf"/>
</dbReference>
<dbReference type="Proteomes" id="UP000783686">
    <property type="component" value="Unassembled WGS sequence"/>
</dbReference>
<proteinExistence type="predicted"/>
<dbReference type="Proteomes" id="UP000614601">
    <property type="component" value="Unassembled WGS sequence"/>
</dbReference>
<dbReference type="InterPro" id="IPR040079">
    <property type="entry name" value="Glutathione_S-Trfase"/>
</dbReference>
<dbReference type="InterPro" id="IPR004046">
    <property type="entry name" value="GST_C"/>
</dbReference>
<dbReference type="PANTHER" id="PTHR11571">
    <property type="entry name" value="GLUTATHIONE S-TRANSFERASE"/>
    <property type="match status" value="1"/>
</dbReference>
<comment type="caution">
    <text evidence="3">The sequence shown here is derived from an EMBL/GenBank/DDBJ whole genome shotgun (WGS) entry which is preliminary data.</text>
</comment>
<dbReference type="SFLD" id="SFLDS00019">
    <property type="entry name" value="Glutathione_Transferase_(cytos"/>
    <property type="match status" value="1"/>
</dbReference>
<dbReference type="PANTHER" id="PTHR11571:SF256">
    <property type="entry name" value="GST C-TERMINAL DOMAIN-CONTAINING PROTEIN-RELATED"/>
    <property type="match status" value="1"/>
</dbReference>
<dbReference type="GO" id="GO:0004364">
    <property type="term" value="F:glutathione transferase activity"/>
    <property type="evidence" value="ECO:0007669"/>
    <property type="project" value="TreeGrafter"/>
</dbReference>
<dbReference type="SUPFAM" id="SSF47616">
    <property type="entry name" value="GST C-terminal domain-like"/>
    <property type="match status" value="1"/>
</dbReference>
<keyword evidence="4" id="KW-1185">Reference proteome</keyword>
<name>A0A811KAZ2_9BILA</name>
<dbReference type="OrthoDB" id="414243at2759"/>